<dbReference type="EMBL" id="JBCGBO010000005">
    <property type="protein sequence ID" value="KAK9202109.1"/>
    <property type="molecule type" value="Genomic_DNA"/>
</dbReference>
<comment type="caution">
    <text evidence="2">The sequence shown here is derived from an EMBL/GenBank/DDBJ whole genome shotgun (WGS) entry which is preliminary data.</text>
</comment>
<name>A0AAP0MCM6_9ROSI</name>
<sequence length="135" mass="15431">MANRSFDRASGSTAAFNMMVPSVSMNLMLFSSYFVEMKCGEGQEMPTWFDDGNASSNKCWQWQMPPSEISFFSDGEQNTGGNEFYQEVINQPDPPIFEVNILEESIDEALVVDEFRINPRPCQVHHIQKSRHPIE</sequence>
<evidence type="ECO:0000256" key="1">
    <source>
        <dbReference type="SAM" id="Phobius"/>
    </source>
</evidence>
<organism evidence="2 3">
    <name type="scientific">Citrus x changshan-huyou</name>
    <dbReference type="NCBI Taxonomy" id="2935761"/>
    <lineage>
        <taxon>Eukaryota</taxon>
        <taxon>Viridiplantae</taxon>
        <taxon>Streptophyta</taxon>
        <taxon>Embryophyta</taxon>
        <taxon>Tracheophyta</taxon>
        <taxon>Spermatophyta</taxon>
        <taxon>Magnoliopsida</taxon>
        <taxon>eudicotyledons</taxon>
        <taxon>Gunneridae</taxon>
        <taxon>Pentapetalae</taxon>
        <taxon>rosids</taxon>
        <taxon>malvids</taxon>
        <taxon>Sapindales</taxon>
        <taxon>Rutaceae</taxon>
        <taxon>Aurantioideae</taxon>
        <taxon>Citrus</taxon>
    </lineage>
</organism>
<keyword evidence="3" id="KW-1185">Reference proteome</keyword>
<protein>
    <submittedName>
        <fullName evidence="2">Uncharacterized protein</fullName>
    </submittedName>
</protein>
<feature type="transmembrane region" description="Helical" evidence="1">
    <location>
        <begin position="14"/>
        <end position="35"/>
    </location>
</feature>
<evidence type="ECO:0000313" key="2">
    <source>
        <dbReference type="EMBL" id="KAK9202109.1"/>
    </source>
</evidence>
<proteinExistence type="predicted"/>
<dbReference type="Proteomes" id="UP001428341">
    <property type="component" value="Unassembled WGS sequence"/>
</dbReference>
<keyword evidence="1" id="KW-0472">Membrane</keyword>
<evidence type="ECO:0000313" key="3">
    <source>
        <dbReference type="Proteomes" id="UP001428341"/>
    </source>
</evidence>
<keyword evidence="1" id="KW-0812">Transmembrane</keyword>
<gene>
    <name evidence="2" type="ORF">WN944_017319</name>
</gene>
<reference evidence="2 3" key="1">
    <citation type="submission" date="2024-05" db="EMBL/GenBank/DDBJ databases">
        <title>Haplotype-resolved chromosome-level genome assembly of Huyou (Citrus changshanensis).</title>
        <authorList>
            <person name="Miao C."/>
            <person name="Chen W."/>
            <person name="Wu Y."/>
            <person name="Wang L."/>
            <person name="Zhao S."/>
            <person name="Grierson D."/>
            <person name="Xu C."/>
            <person name="Chen K."/>
        </authorList>
    </citation>
    <scope>NUCLEOTIDE SEQUENCE [LARGE SCALE GENOMIC DNA]</scope>
    <source>
        <strain evidence="2">01-14</strain>
        <tissue evidence="2">Leaf</tissue>
    </source>
</reference>
<keyword evidence="1" id="KW-1133">Transmembrane helix</keyword>
<accession>A0AAP0MCM6</accession>
<dbReference type="AlphaFoldDB" id="A0AAP0MCM6"/>